<keyword evidence="1" id="KW-0812">Transmembrane</keyword>
<gene>
    <name evidence="2" type="ordered locus">SUB0500</name>
</gene>
<dbReference type="STRING" id="218495.SUB0500"/>
<feature type="transmembrane region" description="Helical" evidence="1">
    <location>
        <begin position="12"/>
        <end position="29"/>
    </location>
</feature>
<evidence type="ECO:0000313" key="2">
    <source>
        <dbReference type="EMBL" id="CAR41222.1"/>
    </source>
</evidence>
<keyword evidence="1" id="KW-0472">Membrane</keyword>
<sequence length="38" mass="4575">MNRNYLYLEKFPILIAAFLVVLLKIEFIVRHNDFPPII</sequence>
<dbReference type="HOGENOM" id="CLU_3333797_0_0_9"/>
<accession>B9DTX5</accession>
<proteinExistence type="predicted"/>
<evidence type="ECO:0000313" key="3">
    <source>
        <dbReference type="Proteomes" id="UP000000449"/>
    </source>
</evidence>
<evidence type="ECO:0000256" key="1">
    <source>
        <dbReference type="SAM" id="Phobius"/>
    </source>
</evidence>
<dbReference type="KEGG" id="sub:SUB0500"/>
<protein>
    <submittedName>
        <fullName evidence="2">Membrane protein</fullName>
    </submittedName>
</protein>
<keyword evidence="1" id="KW-1133">Transmembrane helix</keyword>
<dbReference type="EMBL" id="AM946015">
    <property type="protein sequence ID" value="CAR41222.1"/>
    <property type="molecule type" value="Genomic_DNA"/>
</dbReference>
<keyword evidence="3" id="KW-1185">Reference proteome</keyword>
<organism evidence="2 3">
    <name type="scientific">Streptococcus uberis (strain ATCC BAA-854 / 0140J)</name>
    <dbReference type="NCBI Taxonomy" id="218495"/>
    <lineage>
        <taxon>Bacteria</taxon>
        <taxon>Bacillati</taxon>
        <taxon>Bacillota</taxon>
        <taxon>Bacilli</taxon>
        <taxon>Lactobacillales</taxon>
        <taxon>Streptococcaceae</taxon>
        <taxon>Streptococcus</taxon>
    </lineage>
</organism>
<name>B9DTX5_STRU0</name>
<reference evidence="3" key="1">
    <citation type="journal article" date="2009" name="BMC Genomics">
        <title>Evidence for niche adaptation in the genome of the bovine pathogen Streptococcus uberis.</title>
        <authorList>
            <person name="Ward P.N."/>
            <person name="Holden M.T.G."/>
            <person name="Leigh J.A."/>
            <person name="Lennard N."/>
            <person name="Bignell A."/>
            <person name="Barron A."/>
            <person name="Clark L."/>
            <person name="Quail M.A."/>
            <person name="Woodward J."/>
            <person name="Barrell B.G."/>
            <person name="Egan S.A."/>
            <person name="Field T.R."/>
            <person name="Maskell D."/>
            <person name="Kehoe M."/>
            <person name="Dowson C.G."/>
            <person name="Chanter N."/>
            <person name="Whatmore A.M."/>
            <person name="Bentley S.D."/>
            <person name="Parkhill J."/>
        </authorList>
    </citation>
    <scope>NUCLEOTIDE SEQUENCE [LARGE SCALE GENOMIC DNA]</scope>
    <source>
        <strain evidence="3">ATCC BAA-854 / 0140J</strain>
    </source>
</reference>
<dbReference type="AlphaFoldDB" id="B9DTX5"/>
<dbReference type="Proteomes" id="UP000000449">
    <property type="component" value="Chromosome"/>
</dbReference>